<accession>A0ABY4ESQ9</accession>
<organism evidence="2 3">
    <name type="scientific">Gracilibacillus caseinilyticus</name>
    <dbReference type="NCBI Taxonomy" id="2932256"/>
    <lineage>
        <taxon>Bacteria</taxon>
        <taxon>Bacillati</taxon>
        <taxon>Bacillota</taxon>
        <taxon>Bacilli</taxon>
        <taxon>Bacillales</taxon>
        <taxon>Bacillaceae</taxon>
        <taxon>Gracilibacillus</taxon>
    </lineage>
</organism>
<dbReference type="Proteomes" id="UP000831782">
    <property type="component" value="Chromosome"/>
</dbReference>
<dbReference type="PROSITE" id="PS50965">
    <property type="entry name" value="NERD"/>
    <property type="match status" value="1"/>
</dbReference>
<dbReference type="Pfam" id="PF08378">
    <property type="entry name" value="NERD"/>
    <property type="match status" value="1"/>
</dbReference>
<keyword evidence="3" id="KW-1185">Reference proteome</keyword>
<name>A0ABY4ESQ9_9BACI</name>
<sequence>MKLLDKLFKKKETETKANSTAKTTKKPIKKHNEKIAARKGEIGEHKINIQLDQFPKEYKHLEDIMIKNPKAKSGYSQIDHILISSYGIFVIETKNYEGTIYGGKDRKVWSVNGKFKMMNPFIQNYGHIKALKSEISEKYHSYFVSVVSFTKRCKFKIDETELRKIASDELLVYDIELTEFINRKVNINEHQHEEPFLTDRQINEIYDQLKAVNIEDQAIRKQHVQLLKEGNKKGTSQNKDSAKCTVCNKPVSEKVKAYCHSNSKFKGKIYCYEHQKTISS</sequence>
<proteinExistence type="predicted"/>
<dbReference type="RefSeq" id="WP_244716188.1">
    <property type="nucleotide sequence ID" value="NZ_CP095072.1"/>
</dbReference>
<gene>
    <name evidence="2" type="ORF">MUN88_14275</name>
</gene>
<evidence type="ECO:0000313" key="2">
    <source>
        <dbReference type="EMBL" id="UOQ47233.1"/>
    </source>
</evidence>
<dbReference type="EMBL" id="CP095072">
    <property type="protein sequence ID" value="UOQ47233.1"/>
    <property type="molecule type" value="Genomic_DNA"/>
</dbReference>
<feature type="domain" description="NERD" evidence="1">
    <location>
        <begin position="39"/>
        <end position="154"/>
    </location>
</feature>
<evidence type="ECO:0000313" key="3">
    <source>
        <dbReference type="Proteomes" id="UP000831782"/>
    </source>
</evidence>
<protein>
    <submittedName>
        <fullName evidence="2">NERD domain-containing protein</fullName>
    </submittedName>
</protein>
<evidence type="ECO:0000259" key="1">
    <source>
        <dbReference type="PROSITE" id="PS50965"/>
    </source>
</evidence>
<reference evidence="2 3" key="1">
    <citation type="submission" date="2022-04" db="EMBL/GenBank/DDBJ databases">
        <title>Gracilibacillus sp. isolated from saltern.</title>
        <authorList>
            <person name="Won M."/>
            <person name="Lee C.-M."/>
            <person name="Woen H.-Y."/>
            <person name="Kwon S.-W."/>
        </authorList>
    </citation>
    <scope>NUCLEOTIDE SEQUENCE [LARGE SCALE GENOMIC DNA]</scope>
    <source>
        <strain evidence="2 3">SSWR10-1</strain>
    </source>
</reference>
<dbReference type="InterPro" id="IPR011528">
    <property type="entry name" value="NERD"/>
</dbReference>